<reference evidence="1 2" key="1">
    <citation type="journal article" date="2019" name="Sci. Rep.">
        <title>Orb-weaving spider Araneus ventricosus genome elucidates the spidroin gene catalogue.</title>
        <authorList>
            <person name="Kono N."/>
            <person name="Nakamura H."/>
            <person name="Ohtoshi R."/>
            <person name="Moran D.A.P."/>
            <person name="Shinohara A."/>
            <person name="Yoshida Y."/>
            <person name="Fujiwara M."/>
            <person name="Mori M."/>
            <person name="Tomita M."/>
            <person name="Arakawa K."/>
        </authorList>
    </citation>
    <scope>NUCLEOTIDE SEQUENCE [LARGE SCALE GENOMIC DNA]</scope>
</reference>
<gene>
    <name evidence="1" type="ORF">AVEN_134184_1</name>
</gene>
<organism evidence="1 2">
    <name type="scientific">Araneus ventricosus</name>
    <name type="common">Orbweaver spider</name>
    <name type="synonym">Epeira ventricosa</name>
    <dbReference type="NCBI Taxonomy" id="182803"/>
    <lineage>
        <taxon>Eukaryota</taxon>
        <taxon>Metazoa</taxon>
        <taxon>Ecdysozoa</taxon>
        <taxon>Arthropoda</taxon>
        <taxon>Chelicerata</taxon>
        <taxon>Arachnida</taxon>
        <taxon>Araneae</taxon>
        <taxon>Araneomorphae</taxon>
        <taxon>Entelegynae</taxon>
        <taxon>Araneoidea</taxon>
        <taxon>Araneidae</taxon>
        <taxon>Araneus</taxon>
    </lineage>
</organism>
<accession>A0A4Y2HZC8</accession>
<evidence type="ECO:0000313" key="1">
    <source>
        <dbReference type="EMBL" id="GBM70658.1"/>
    </source>
</evidence>
<sequence>MPTSYEREMKRLRKLLAEVETETHFDNEHEDILEENCSDHENFSELDTVLEEDGDYGNEEVDNSE</sequence>
<protein>
    <submittedName>
        <fullName evidence="1">Uncharacterized protein</fullName>
    </submittedName>
</protein>
<dbReference type="OrthoDB" id="6779804at2759"/>
<evidence type="ECO:0000313" key="2">
    <source>
        <dbReference type="Proteomes" id="UP000499080"/>
    </source>
</evidence>
<keyword evidence="2" id="KW-1185">Reference proteome</keyword>
<name>A0A4Y2HZC8_ARAVE</name>
<proteinExistence type="predicted"/>
<dbReference type="Proteomes" id="UP000499080">
    <property type="component" value="Unassembled WGS sequence"/>
</dbReference>
<comment type="caution">
    <text evidence="1">The sequence shown here is derived from an EMBL/GenBank/DDBJ whole genome shotgun (WGS) entry which is preliminary data.</text>
</comment>
<dbReference type="EMBL" id="BGPR01104724">
    <property type="protein sequence ID" value="GBM70658.1"/>
    <property type="molecule type" value="Genomic_DNA"/>
</dbReference>
<dbReference type="AlphaFoldDB" id="A0A4Y2HZC8"/>
<feature type="non-terminal residue" evidence="1">
    <location>
        <position position="65"/>
    </location>
</feature>